<evidence type="ECO:0000256" key="4">
    <source>
        <dbReference type="PROSITE-ProRule" id="PRU00169"/>
    </source>
</evidence>
<proteinExistence type="predicted"/>
<dbReference type="CDD" id="cd06170">
    <property type="entry name" value="LuxR_C_like"/>
    <property type="match status" value="1"/>
</dbReference>
<evidence type="ECO:0000313" key="8">
    <source>
        <dbReference type="Proteomes" id="UP001597534"/>
    </source>
</evidence>
<keyword evidence="3" id="KW-0804">Transcription</keyword>
<dbReference type="PRINTS" id="PR00038">
    <property type="entry name" value="HTHLUXR"/>
</dbReference>
<dbReference type="PANTHER" id="PTHR44688">
    <property type="entry name" value="DNA-BINDING TRANSCRIPTIONAL ACTIVATOR DEVR_DOSR"/>
    <property type="match status" value="1"/>
</dbReference>
<dbReference type="SMART" id="SM00421">
    <property type="entry name" value="HTH_LUXR"/>
    <property type="match status" value="1"/>
</dbReference>
<dbReference type="Pfam" id="PF00072">
    <property type="entry name" value="Response_reg"/>
    <property type="match status" value="1"/>
</dbReference>
<name>A0ABW5YI07_9FLAO</name>
<keyword evidence="1" id="KW-0805">Transcription regulation</keyword>
<dbReference type="PROSITE" id="PS50110">
    <property type="entry name" value="RESPONSE_REGULATORY"/>
    <property type="match status" value="1"/>
</dbReference>
<dbReference type="InterPro" id="IPR036388">
    <property type="entry name" value="WH-like_DNA-bd_sf"/>
</dbReference>
<dbReference type="Gene3D" id="3.40.50.2300">
    <property type="match status" value="1"/>
</dbReference>
<dbReference type="SUPFAM" id="SSF46894">
    <property type="entry name" value="C-terminal effector domain of the bipartite response regulators"/>
    <property type="match status" value="1"/>
</dbReference>
<reference evidence="8" key="1">
    <citation type="journal article" date="2019" name="Int. J. Syst. Evol. Microbiol.">
        <title>The Global Catalogue of Microorganisms (GCM) 10K type strain sequencing project: providing services to taxonomists for standard genome sequencing and annotation.</title>
        <authorList>
            <consortium name="The Broad Institute Genomics Platform"/>
            <consortium name="The Broad Institute Genome Sequencing Center for Infectious Disease"/>
            <person name="Wu L."/>
            <person name="Ma J."/>
        </authorList>
    </citation>
    <scope>NUCLEOTIDE SEQUENCE [LARGE SCALE GENOMIC DNA]</scope>
    <source>
        <strain evidence="8">KCTC 22671</strain>
    </source>
</reference>
<dbReference type="SMART" id="SM00448">
    <property type="entry name" value="REC"/>
    <property type="match status" value="1"/>
</dbReference>
<accession>A0ABW5YI07</accession>
<dbReference type="InterPro" id="IPR001789">
    <property type="entry name" value="Sig_transdc_resp-reg_receiver"/>
</dbReference>
<dbReference type="InterPro" id="IPR000792">
    <property type="entry name" value="Tscrpt_reg_LuxR_C"/>
</dbReference>
<organism evidence="7 8">
    <name type="scientific">Flavobacterium chuncheonense</name>
    <dbReference type="NCBI Taxonomy" id="2026653"/>
    <lineage>
        <taxon>Bacteria</taxon>
        <taxon>Pseudomonadati</taxon>
        <taxon>Bacteroidota</taxon>
        <taxon>Flavobacteriia</taxon>
        <taxon>Flavobacteriales</taxon>
        <taxon>Flavobacteriaceae</taxon>
        <taxon>Flavobacterium</taxon>
    </lineage>
</organism>
<dbReference type="InterPro" id="IPR011006">
    <property type="entry name" value="CheY-like_superfamily"/>
</dbReference>
<dbReference type="RefSeq" id="WP_379810165.1">
    <property type="nucleotide sequence ID" value="NZ_JBHUPC010000006.1"/>
</dbReference>
<dbReference type="EMBL" id="JBHUPC010000006">
    <property type="protein sequence ID" value="MFD2890691.1"/>
    <property type="molecule type" value="Genomic_DNA"/>
</dbReference>
<sequence>MTIGILDDHELLAELLKDNLSRKLTHSKIHIFNSASALFTFLENNRLDFLFLDFYINQENGLTVLKACRKDYSNEDLKIIMLSSCIEPKIISDTFKAGANGYACKNDAVDEIIDLFNEVNQSPNKTKVSPRISDVLLEHTLSGSAISLSPREDELLQLICKAKTAKEIAYELDLSLNTIHYYTKRLMNKMGVNRTPDLILKAIEKGYYNIH</sequence>
<gene>
    <name evidence="7" type="ORF">ACFS5J_01515</name>
</gene>
<feature type="domain" description="Response regulatory" evidence="6">
    <location>
        <begin position="2"/>
        <end position="120"/>
    </location>
</feature>
<dbReference type="Proteomes" id="UP001597534">
    <property type="component" value="Unassembled WGS sequence"/>
</dbReference>
<dbReference type="Pfam" id="PF00196">
    <property type="entry name" value="GerE"/>
    <property type="match status" value="1"/>
</dbReference>
<feature type="modified residue" description="4-aspartylphosphate" evidence="4">
    <location>
        <position position="53"/>
    </location>
</feature>
<evidence type="ECO:0000256" key="2">
    <source>
        <dbReference type="ARBA" id="ARBA00023125"/>
    </source>
</evidence>
<dbReference type="PANTHER" id="PTHR44688:SF16">
    <property type="entry name" value="DNA-BINDING TRANSCRIPTIONAL ACTIVATOR DEVR_DOSR"/>
    <property type="match status" value="1"/>
</dbReference>
<keyword evidence="4" id="KW-0597">Phosphoprotein</keyword>
<keyword evidence="8" id="KW-1185">Reference proteome</keyword>
<dbReference type="SUPFAM" id="SSF52172">
    <property type="entry name" value="CheY-like"/>
    <property type="match status" value="1"/>
</dbReference>
<evidence type="ECO:0000256" key="3">
    <source>
        <dbReference type="ARBA" id="ARBA00023163"/>
    </source>
</evidence>
<comment type="caution">
    <text evidence="7">The sequence shown here is derived from an EMBL/GenBank/DDBJ whole genome shotgun (WGS) entry which is preliminary data.</text>
</comment>
<protein>
    <submittedName>
        <fullName evidence="7">LuxR C-terminal-related transcriptional regulator</fullName>
    </submittedName>
</protein>
<dbReference type="InterPro" id="IPR016032">
    <property type="entry name" value="Sig_transdc_resp-reg_C-effctor"/>
</dbReference>
<feature type="domain" description="HTH luxR-type" evidence="5">
    <location>
        <begin position="141"/>
        <end position="206"/>
    </location>
</feature>
<evidence type="ECO:0000313" key="7">
    <source>
        <dbReference type="EMBL" id="MFD2890691.1"/>
    </source>
</evidence>
<dbReference type="Gene3D" id="1.10.10.10">
    <property type="entry name" value="Winged helix-like DNA-binding domain superfamily/Winged helix DNA-binding domain"/>
    <property type="match status" value="1"/>
</dbReference>
<evidence type="ECO:0000259" key="6">
    <source>
        <dbReference type="PROSITE" id="PS50110"/>
    </source>
</evidence>
<evidence type="ECO:0000259" key="5">
    <source>
        <dbReference type="PROSITE" id="PS50043"/>
    </source>
</evidence>
<dbReference type="PROSITE" id="PS50043">
    <property type="entry name" value="HTH_LUXR_2"/>
    <property type="match status" value="1"/>
</dbReference>
<evidence type="ECO:0000256" key="1">
    <source>
        <dbReference type="ARBA" id="ARBA00023015"/>
    </source>
</evidence>
<keyword evidence="2" id="KW-0238">DNA-binding</keyword>